<keyword evidence="2" id="KW-0808">Transferase</keyword>
<keyword evidence="3" id="KW-1185">Reference proteome</keyword>
<gene>
    <name evidence="2" type="ORF">F0415_06650</name>
</gene>
<dbReference type="SUPFAM" id="SSF53756">
    <property type="entry name" value="UDP-Glycosyltransferase/glycogen phosphorylase"/>
    <property type="match status" value="1"/>
</dbReference>
<proteinExistence type="predicted"/>
<dbReference type="Pfam" id="PF13692">
    <property type="entry name" value="Glyco_trans_1_4"/>
    <property type="match status" value="1"/>
</dbReference>
<dbReference type="Pfam" id="PF13579">
    <property type="entry name" value="Glyco_trans_4_4"/>
    <property type="match status" value="1"/>
</dbReference>
<dbReference type="Proteomes" id="UP000322165">
    <property type="component" value="Unassembled WGS sequence"/>
</dbReference>
<reference evidence="2 3" key="2">
    <citation type="submission" date="2019-09" db="EMBL/GenBank/DDBJ databases">
        <authorList>
            <person name="Mazur A."/>
        </authorList>
    </citation>
    <scope>NUCLEOTIDE SEQUENCE [LARGE SCALE GENOMIC DNA]</scope>
    <source>
        <strain evidence="2 3">3729k</strain>
    </source>
</reference>
<dbReference type="EMBL" id="VUOD01000004">
    <property type="protein sequence ID" value="KAA2284925.1"/>
    <property type="molecule type" value="Genomic_DNA"/>
</dbReference>
<comment type="caution">
    <text evidence="2">The sequence shown here is derived from an EMBL/GenBank/DDBJ whole genome shotgun (WGS) entry which is preliminary data.</text>
</comment>
<evidence type="ECO:0000313" key="3">
    <source>
        <dbReference type="Proteomes" id="UP000322165"/>
    </source>
</evidence>
<dbReference type="Gene3D" id="3.40.50.2000">
    <property type="entry name" value="Glycogen Phosphorylase B"/>
    <property type="match status" value="2"/>
</dbReference>
<protein>
    <submittedName>
        <fullName evidence="2">Glycosyltransferase family 4 protein</fullName>
    </submittedName>
</protein>
<evidence type="ECO:0000259" key="1">
    <source>
        <dbReference type="Pfam" id="PF13579"/>
    </source>
</evidence>
<dbReference type="RefSeq" id="WP_149860424.1">
    <property type="nucleotide sequence ID" value="NZ_VUOD01000004.1"/>
</dbReference>
<dbReference type="InterPro" id="IPR028098">
    <property type="entry name" value="Glyco_trans_4-like_N"/>
</dbReference>
<dbReference type="AlphaFoldDB" id="A0A5B2ZAG4"/>
<accession>A0A5B2ZAG4</accession>
<reference evidence="2 3" key="1">
    <citation type="submission" date="2019-09" db="EMBL/GenBank/DDBJ databases">
        <title>Arenimonas chukotkensis sp. nov., a bacterium isolated from Chukotka hot spring, Arctic region, Russia.</title>
        <authorList>
            <person name="Zayulina K.S."/>
            <person name="Prokofeva M.I."/>
            <person name="Elcheninov A.G."/>
            <person name="Novikov A."/>
            <person name="Kochetkova T.V."/>
            <person name="Kublanov I.V."/>
        </authorList>
    </citation>
    <scope>NUCLEOTIDE SEQUENCE [LARGE SCALE GENOMIC DNA]</scope>
    <source>
        <strain evidence="2 3">3729k</strain>
    </source>
</reference>
<evidence type="ECO:0000313" key="2">
    <source>
        <dbReference type="EMBL" id="KAA2284925.1"/>
    </source>
</evidence>
<name>A0A5B2ZAG4_9GAMM</name>
<dbReference type="PANTHER" id="PTHR12526">
    <property type="entry name" value="GLYCOSYLTRANSFERASE"/>
    <property type="match status" value="1"/>
</dbReference>
<organism evidence="2 3">
    <name type="scientific">Arenimonas fontis</name>
    <dbReference type="NCBI Taxonomy" id="2608255"/>
    <lineage>
        <taxon>Bacteria</taxon>
        <taxon>Pseudomonadati</taxon>
        <taxon>Pseudomonadota</taxon>
        <taxon>Gammaproteobacteria</taxon>
        <taxon>Lysobacterales</taxon>
        <taxon>Lysobacteraceae</taxon>
        <taxon>Arenimonas</taxon>
    </lineage>
</organism>
<sequence length="381" mass="41586">MTEPSRVLHIAGTGLRGSGYPNATRTIAILREHLGVEVRDRARWLPEGTVLWRQASGKASALAFLLKLGTLNALEALRALVRAGTRSRIYAPYPAIFLLWWLSWVPRRLRPKVMADAYVSLWDSAFRDRRVGRESGLLSRLVRRFEGRALRAAHCVLVDTVANRELYIAEFGIAPSRIRAIPLAIDPVEVPARSNGTDTDTGALKVLFIGTLVPLHGIRVVADAIRRLAGARDRFEFTIVGDGQDAEALEQLKAEGGGQFTWVRGWQSIDGVLRHIATADLCLGVFGGEGKAARVLPFKVYLALAAGRAVVTQDSYSLPEGIPDPPVHGVAPEGAALARALEELAGDRAKLRALSAQALAYYRDYLSADRIACSWRSLLEG</sequence>
<dbReference type="CDD" id="cd03801">
    <property type="entry name" value="GT4_PimA-like"/>
    <property type="match status" value="1"/>
</dbReference>
<feature type="domain" description="Glycosyltransferase subfamily 4-like N-terminal" evidence="1">
    <location>
        <begin position="66"/>
        <end position="183"/>
    </location>
</feature>
<dbReference type="GO" id="GO:0016757">
    <property type="term" value="F:glycosyltransferase activity"/>
    <property type="evidence" value="ECO:0007669"/>
    <property type="project" value="UniProtKB-ARBA"/>
</dbReference>